<reference evidence="1 2" key="1">
    <citation type="submission" date="2024-12" db="EMBL/GenBank/DDBJ databases">
        <authorList>
            <person name="Hu S."/>
        </authorList>
    </citation>
    <scope>NUCLEOTIDE SEQUENCE [LARGE SCALE GENOMIC DNA]</scope>
    <source>
        <strain evidence="1 2">P-25</strain>
    </source>
</reference>
<protein>
    <submittedName>
        <fullName evidence="1">DUF695 domain-containing protein</fullName>
    </submittedName>
</protein>
<keyword evidence="2" id="KW-1185">Reference proteome</keyword>
<organism evidence="1 2">
    <name type="scientific">Pedobacter helvus</name>
    <dbReference type="NCBI Taxonomy" id="2563444"/>
    <lineage>
        <taxon>Bacteria</taxon>
        <taxon>Pseudomonadati</taxon>
        <taxon>Bacteroidota</taxon>
        <taxon>Sphingobacteriia</taxon>
        <taxon>Sphingobacteriales</taxon>
        <taxon>Sphingobacteriaceae</taxon>
        <taxon>Pedobacter</taxon>
    </lineage>
</organism>
<gene>
    <name evidence="1" type="ORF">E5L68_010620</name>
</gene>
<accession>A0ABW9JHH1</accession>
<dbReference type="RefSeq" id="WP_138730700.1">
    <property type="nucleotide sequence ID" value="NZ_SRMP02000015.1"/>
</dbReference>
<dbReference type="EMBL" id="SRMP02000015">
    <property type="protein sequence ID" value="MFN0291849.1"/>
    <property type="molecule type" value="Genomic_DNA"/>
</dbReference>
<proteinExistence type="predicted"/>
<name>A0ABW9JHH1_9SPHI</name>
<sequence>MQKIFRREKSTIDWEQIKNSDLAYPKHSFSILKLTMPSGQIGTGWVDKGYKKYDYKEFCPYNIEIEIDLTDPIAESNADLDMATVEDFFSENLKKNCIFHLVSRVATEKGMSIIAYTEYEEQINILLRNIIADKKRLVTFEFKMTYDPKWKKTRTIL</sequence>
<evidence type="ECO:0000313" key="2">
    <source>
        <dbReference type="Proteomes" id="UP001517367"/>
    </source>
</evidence>
<evidence type="ECO:0000313" key="1">
    <source>
        <dbReference type="EMBL" id="MFN0291849.1"/>
    </source>
</evidence>
<dbReference type="Proteomes" id="UP001517367">
    <property type="component" value="Unassembled WGS sequence"/>
</dbReference>
<comment type="caution">
    <text evidence="1">The sequence shown here is derived from an EMBL/GenBank/DDBJ whole genome shotgun (WGS) entry which is preliminary data.</text>
</comment>